<proteinExistence type="predicted"/>
<protein>
    <recommendedName>
        <fullName evidence="2">R3H domain-containing protein</fullName>
    </recommendedName>
</protein>
<name>X1A253_9ZZZZ</name>
<dbReference type="PROSITE" id="PS51061">
    <property type="entry name" value="R3H"/>
    <property type="match status" value="1"/>
</dbReference>
<dbReference type="InterPro" id="IPR034079">
    <property type="entry name" value="R3H_KhpB"/>
</dbReference>
<gene>
    <name evidence="3" type="ORF">S01H4_07752</name>
</gene>
<dbReference type="PANTHER" id="PTHR35800">
    <property type="entry name" value="PROTEIN JAG"/>
    <property type="match status" value="1"/>
</dbReference>
<evidence type="ECO:0000313" key="3">
    <source>
        <dbReference type="EMBL" id="GAG64262.1"/>
    </source>
</evidence>
<comment type="caution">
    <text evidence="3">The sequence shown here is derived from an EMBL/GenBank/DDBJ whole genome shotgun (WGS) entry which is preliminary data.</text>
</comment>
<feature type="domain" description="R3H" evidence="2">
    <location>
        <begin position="129"/>
        <end position="195"/>
    </location>
</feature>
<dbReference type="Pfam" id="PF13083">
    <property type="entry name" value="KH_KhpA-B"/>
    <property type="match status" value="1"/>
</dbReference>
<evidence type="ECO:0000256" key="1">
    <source>
        <dbReference type="SAM" id="MobiDB-lite"/>
    </source>
</evidence>
<dbReference type="CDD" id="cd02644">
    <property type="entry name" value="R3H_jag"/>
    <property type="match status" value="1"/>
</dbReference>
<dbReference type="InterPro" id="IPR001374">
    <property type="entry name" value="R3H_dom"/>
</dbReference>
<dbReference type="AlphaFoldDB" id="X1A253"/>
<dbReference type="InterPro" id="IPR039247">
    <property type="entry name" value="KhpB"/>
</dbReference>
<reference evidence="3" key="1">
    <citation type="journal article" date="2014" name="Front. Microbiol.">
        <title>High frequency of phylogenetically diverse reductive dehalogenase-homologous genes in deep subseafloor sedimentary metagenomes.</title>
        <authorList>
            <person name="Kawai M."/>
            <person name="Futagami T."/>
            <person name="Toyoda A."/>
            <person name="Takaki Y."/>
            <person name="Nishi S."/>
            <person name="Hori S."/>
            <person name="Arai W."/>
            <person name="Tsubouchi T."/>
            <person name="Morono Y."/>
            <person name="Uchiyama I."/>
            <person name="Ito T."/>
            <person name="Fujiyama A."/>
            <person name="Inagaki F."/>
            <person name="Takami H."/>
        </authorList>
    </citation>
    <scope>NUCLEOTIDE SEQUENCE</scope>
    <source>
        <strain evidence="3">Expedition CK06-06</strain>
    </source>
</reference>
<dbReference type="InterPro" id="IPR036867">
    <property type="entry name" value="R3H_dom_sf"/>
</dbReference>
<sequence>MKEQAGKTPPEAREKLKNIKKAKEGNLDMKEGVDLGNINDFELSFQEKAQTILEKIINFIIEDGEIQVINNEEVNKIVLGIKTSNPGVLIGRHGHTLDALQYIVNIIANKEIEEPERKKIIVDIEGYKERREDIVSKYAHEKAEIVKKTGKKIALCYMNAVERRIVHLVLQEEPRIVTYSEGTEPFRKVIIAPKENENNTEE</sequence>
<dbReference type="EMBL" id="BART01002575">
    <property type="protein sequence ID" value="GAG64262.1"/>
    <property type="molecule type" value="Genomic_DNA"/>
</dbReference>
<organism evidence="3">
    <name type="scientific">marine sediment metagenome</name>
    <dbReference type="NCBI Taxonomy" id="412755"/>
    <lineage>
        <taxon>unclassified sequences</taxon>
        <taxon>metagenomes</taxon>
        <taxon>ecological metagenomes</taxon>
    </lineage>
</organism>
<dbReference type="Pfam" id="PF01424">
    <property type="entry name" value="R3H"/>
    <property type="match status" value="1"/>
</dbReference>
<accession>X1A253</accession>
<dbReference type="InterPro" id="IPR038008">
    <property type="entry name" value="Jag_KH"/>
</dbReference>
<dbReference type="InterPro" id="IPR015946">
    <property type="entry name" value="KH_dom-like_a/b"/>
</dbReference>
<evidence type="ECO:0000259" key="2">
    <source>
        <dbReference type="PROSITE" id="PS51061"/>
    </source>
</evidence>
<feature type="region of interest" description="Disordered" evidence="1">
    <location>
        <begin position="1"/>
        <end position="21"/>
    </location>
</feature>
<dbReference type="Gene3D" id="3.30.1370.50">
    <property type="entry name" value="R3H-like domain"/>
    <property type="match status" value="1"/>
</dbReference>
<dbReference type="CDD" id="cd02414">
    <property type="entry name" value="KH-II_Jag"/>
    <property type="match status" value="1"/>
</dbReference>
<dbReference type="Gene3D" id="3.30.300.20">
    <property type="match status" value="1"/>
</dbReference>
<dbReference type="SMART" id="SM00393">
    <property type="entry name" value="R3H"/>
    <property type="match status" value="1"/>
</dbReference>
<dbReference type="GO" id="GO:0003723">
    <property type="term" value="F:RNA binding"/>
    <property type="evidence" value="ECO:0007669"/>
    <property type="project" value="InterPro"/>
</dbReference>
<dbReference type="PANTHER" id="PTHR35800:SF1">
    <property type="entry name" value="RNA-BINDING PROTEIN KHPB"/>
    <property type="match status" value="1"/>
</dbReference>
<dbReference type="SUPFAM" id="SSF82708">
    <property type="entry name" value="R3H domain"/>
    <property type="match status" value="1"/>
</dbReference>